<evidence type="ECO:0000256" key="1">
    <source>
        <dbReference type="ARBA" id="ARBA00022741"/>
    </source>
</evidence>
<feature type="region of interest" description="Disordered" evidence="3">
    <location>
        <begin position="499"/>
        <end position="520"/>
    </location>
</feature>
<sequence length="608" mass="66764">MATSQGGELSTKPGAPLPLSHISIVSLLGEGSFGAVYKAENHLGTDNWIPSLYYSTIVAVSKDGDGREKLQPRVVAVKVIQGSTSKEETDKVMHEVQILSTCRTPFIVSFFDCFLRGNEMWIVMEYCEGGSMSDMLETLGGGGVREDEIRAIISSAILGLQYLHNTTRTVHRDIKCGNILVSSLGHVKLADFGVSGSIGGTLNKRRTVVGSPFWMAPEVIRESSYDGKADVWSLGITLIELAEAAPPHANLHPLRAIFMIPQRPAPTLADPDKWSVEMLDFVRFCLCKNVRQRPDSSQLISHAFVRPDVRALRLLHAEGSKDGLKAMRGLMERVRKGSISRGSKDVDALGSKGKREFLKNLNTDSHMTPNDSTFAHEPTGGGGEGVASSADDALKEARQWFVDNEEENAEGSSSGFGTMEVFSQEGDANKEKEKDRRAEKKAETVDDNNAVTTTPLTEKRGSKANRAFVSAKEDEKKSPRKENGDGWVKRGVREIKRKIIPSEGPSGTQAAQPPTTNGVSNLPKEFNFVLSTFESTHPMPKDLASDKVLKRQMAMLKERLEKEIMETKVGYELAKKQLVVEAQLRNSLPFDATELMKQASLKNPNNSF</sequence>
<accession>A0A9W7LF23</accession>
<feature type="region of interest" description="Disordered" evidence="3">
    <location>
        <begin position="405"/>
        <end position="487"/>
    </location>
</feature>
<evidence type="ECO:0000259" key="4">
    <source>
        <dbReference type="PROSITE" id="PS50011"/>
    </source>
</evidence>
<gene>
    <name evidence="5" type="ORF">TrCOL_g5672</name>
</gene>
<dbReference type="Pfam" id="PF00069">
    <property type="entry name" value="Pkinase"/>
    <property type="match status" value="1"/>
</dbReference>
<keyword evidence="1" id="KW-0547">Nucleotide-binding</keyword>
<dbReference type="AlphaFoldDB" id="A0A9W7LF23"/>
<keyword evidence="2" id="KW-0067">ATP-binding</keyword>
<reference evidence="6" key="1">
    <citation type="journal article" date="2023" name="Commun. Biol.">
        <title>Genome analysis of Parmales, the sister group of diatoms, reveals the evolutionary specialization of diatoms from phago-mixotrophs to photoautotrophs.</title>
        <authorList>
            <person name="Ban H."/>
            <person name="Sato S."/>
            <person name="Yoshikawa S."/>
            <person name="Yamada K."/>
            <person name="Nakamura Y."/>
            <person name="Ichinomiya M."/>
            <person name="Sato N."/>
            <person name="Blanc-Mathieu R."/>
            <person name="Endo H."/>
            <person name="Kuwata A."/>
            <person name="Ogata H."/>
        </authorList>
    </citation>
    <scope>NUCLEOTIDE SEQUENCE [LARGE SCALE GENOMIC DNA]</scope>
</reference>
<dbReference type="GO" id="GO:0005737">
    <property type="term" value="C:cytoplasm"/>
    <property type="evidence" value="ECO:0007669"/>
    <property type="project" value="TreeGrafter"/>
</dbReference>
<feature type="compositionally biased region" description="Basic and acidic residues" evidence="3">
    <location>
        <begin position="471"/>
        <end position="487"/>
    </location>
</feature>
<feature type="region of interest" description="Disordered" evidence="3">
    <location>
        <begin position="362"/>
        <end position="391"/>
    </location>
</feature>
<evidence type="ECO:0000313" key="5">
    <source>
        <dbReference type="EMBL" id="GMI47217.1"/>
    </source>
</evidence>
<keyword evidence="6" id="KW-1185">Reference proteome</keyword>
<dbReference type="OrthoDB" id="8693905at2759"/>
<dbReference type="SUPFAM" id="SSF56112">
    <property type="entry name" value="Protein kinase-like (PK-like)"/>
    <property type="match status" value="1"/>
</dbReference>
<dbReference type="GO" id="GO:0005524">
    <property type="term" value="F:ATP binding"/>
    <property type="evidence" value="ECO:0007669"/>
    <property type="project" value="UniProtKB-KW"/>
</dbReference>
<protein>
    <recommendedName>
        <fullName evidence="4">Protein kinase domain-containing protein</fullName>
    </recommendedName>
</protein>
<feature type="compositionally biased region" description="Polar residues" evidence="3">
    <location>
        <begin position="447"/>
        <end position="456"/>
    </location>
</feature>
<feature type="compositionally biased region" description="Polar residues" evidence="3">
    <location>
        <begin position="362"/>
        <end position="373"/>
    </location>
</feature>
<feature type="compositionally biased region" description="Basic and acidic residues" evidence="3">
    <location>
        <begin position="427"/>
        <end position="444"/>
    </location>
</feature>
<comment type="caution">
    <text evidence="5">The sequence shown here is derived from an EMBL/GenBank/DDBJ whole genome shotgun (WGS) entry which is preliminary data.</text>
</comment>
<dbReference type="Proteomes" id="UP001165065">
    <property type="component" value="Unassembled WGS sequence"/>
</dbReference>
<dbReference type="GO" id="GO:0004674">
    <property type="term" value="F:protein serine/threonine kinase activity"/>
    <property type="evidence" value="ECO:0007669"/>
    <property type="project" value="TreeGrafter"/>
</dbReference>
<organism evidence="5 6">
    <name type="scientific">Triparma columacea</name>
    <dbReference type="NCBI Taxonomy" id="722753"/>
    <lineage>
        <taxon>Eukaryota</taxon>
        <taxon>Sar</taxon>
        <taxon>Stramenopiles</taxon>
        <taxon>Ochrophyta</taxon>
        <taxon>Bolidophyceae</taxon>
        <taxon>Parmales</taxon>
        <taxon>Triparmaceae</taxon>
        <taxon>Triparma</taxon>
    </lineage>
</organism>
<dbReference type="SMART" id="SM00220">
    <property type="entry name" value="S_TKc"/>
    <property type="match status" value="1"/>
</dbReference>
<feature type="domain" description="Protein kinase" evidence="4">
    <location>
        <begin position="22"/>
        <end position="305"/>
    </location>
</feature>
<feature type="compositionally biased region" description="Polar residues" evidence="3">
    <location>
        <begin position="505"/>
        <end position="520"/>
    </location>
</feature>
<name>A0A9W7LF23_9STRA</name>
<evidence type="ECO:0000313" key="6">
    <source>
        <dbReference type="Proteomes" id="UP001165065"/>
    </source>
</evidence>
<dbReference type="InterPro" id="IPR050629">
    <property type="entry name" value="STE20/SPS1-PAK"/>
</dbReference>
<dbReference type="InterPro" id="IPR000719">
    <property type="entry name" value="Prot_kinase_dom"/>
</dbReference>
<dbReference type="PANTHER" id="PTHR48012">
    <property type="entry name" value="STERILE20-LIKE KINASE, ISOFORM B-RELATED"/>
    <property type="match status" value="1"/>
</dbReference>
<dbReference type="Gene3D" id="1.10.510.10">
    <property type="entry name" value="Transferase(Phosphotransferase) domain 1"/>
    <property type="match status" value="1"/>
</dbReference>
<dbReference type="PROSITE" id="PS50011">
    <property type="entry name" value="PROTEIN_KINASE_DOM"/>
    <property type="match status" value="1"/>
</dbReference>
<dbReference type="EMBL" id="BRYA01000334">
    <property type="protein sequence ID" value="GMI47217.1"/>
    <property type="molecule type" value="Genomic_DNA"/>
</dbReference>
<proteinExistence type="predicted"/>
<evidence type="ECO:0000256" key="3">
    <source>
        <dbReference type="SAM" id="MobiDB-lite"/>
    </source>
</evidence>
<dbReference type="PANTHER" id="PTHR48012:SF2">
    <property type="entry name" value="STERILE20-LIKE KINASE, ISOFORM B"/>
    <property type="match status" value="1"/>
</dbReference>
<dbReference type="InterPro" id="IPR011009">
    <property type="entry name" value="Kinase-like_dom_sf"/>
</dbReference>
<evidence type="ECO:0000256" key="2">
    <source>
        <dbReference type="ARBA" id="ARBA00022840"/>
    </source>
</evidence>